<dbReference type="EMBL" id="JAPDRQ010000155">
    <property type="protein sequence ID" value="KAJ9653399.1"/>
    <property type="molecule type" value="Genomic_DNA"/>
</dbReference>
<evidence type="ECO:0000313" key="2">
    <source>
        <dbReference type="Proteomes" id="UP001172386"/>
    </source>
</evidence>
<proteinExistence type="predicted"/>
<evidence type="ECO:0000313" key="1">
    <source>
        <dbReference type="EMBL" id="KAJ9653399.1"/>
    </source>
</evidence>
<organism evidence="1 2">
    <name type="scientific">Neophaeococcomyces mojaviensis</name>
    <dbReference type="NCBI Taxonomy" id="3383035"/>
    <lineage>
        <taxon>Eukaryota</taxon>
        <taxon>Fungi</taxon>
        <taxon>Dikarya</taxon>
        <taxon>Ascomycota</taxon>
        <taxon>Pezizomycotina</taxon>
        <taxon>Eurotiomycetes</taxon>
        <taxon>Chaetothyriomycetidae</taxon>
        <taxon>Chaetothyriales</taxon>
        <taxon>Chaetothyriales incertae sedis</taxon>
        <taxon>Neophaeococcomyces</taxon>
    </lineage>
</organism>
<reference evidence="1" key="1">
    <citation type="submission" date="2022-10" db="EMBL/GenBank/DDBJ databases">
        <title>Culturing micro-colonial fungi from biological soil crusts in the Mojave desert and describing Neophaeococcomyces mojavensis, and introducing the new genera and species Taxawa tesnikishii.</title>
        <authorList>
            <person name="Kurbessoian T."/>
            <person name="Stajich J.E."/>
        </authorList>
    </citation>
    <scope>NUCLEOTIDE SEQUENCE</scope>
    <source>
        <strain evidence="1">JES_112</strain>
    </source>
</reference>
<protein>
    <submittedName>
        <fullName evidence="1">Uncharacterized protein</fullName>
    </submittedName>
</protein>
<sequence>MIPPPPSDPTTPNEAGPGTPNSTTTSFSALSVVAIKDGAMGHSGRGPTQSANTLEAERADRISRLAGLERVATVRSTPSGHLIPGAGPNHQDNAQFNEISTVGTASATGSIGGKTTWASEMDYDGDKMSEDQDDGVSSVGGFSDEDKASLVGFGEGAGSTVSGPVSTANARMLAARYNMYNPAAPRTQALQSGGSTPMSGIMPTAAGSTDPKMMDGITFDQGVVDTTVSTPPLVDQPAFGNRFSGVGIEVAETVMRDRIGDINDPRAMGTPPNNQSLGKFGFERD</sequence>
<gene>
    <name evidence="1" type="ORF">H2198_007397</name>
</gene>
<dbReference type="Proteomes" id="UP001172386">
    <property type="component" value="Unassembled WGS sequence"/>
</dbReference>
<accession>A0ACC3A092</accession>
<keyword evidence="2" id="KW-1185">Reference proteome</keyword>
<name>A0ACC3A092_9EURO</name>
<comment type="caution">
    <text evidence="1">The sequence shown here is derived from an EMBL/GenBank/DDBJ whole genome shotgun (WGS) entry which is preliminary data.</text>
</comment>